<sequence length="150" mass="16836">MASAMPFSGFHFSVVFELLPQFSIDTKFQSVSGLTSTMEMESISEGGQNRFKIALPKGNDFDDLVLKRGVTNDFSGLRLWVNNALQSFVFVPANLLVMLLNEEHNPVKAWYVIKAIPKAFSISDFNAEASTIVFETLTLDYQFFNEIPIP</sequence>
<dbReference type="OrthoDB" id="9799891at2"/>
<dbReference type="EMBL" id="VORO01000001">
    <property type="protein sequence ID" value="TXD91114.1"/>
    <property type="molecule type" value="Genomic_DNA"/>
</dbReference>
<gene>
    <name evidence="1" type="ORF">ESY86_00525</name>
</gene>
<reference evidence="1 2" key="1">
    <citation type="submission" date="2019-08" db="EMBL/GenBank/DDBJ databases">
        <title>Genomes of Subsaximicrobium wynnwilliamsii strains.</title>
        <authorList>
            <person name="Bowman J.P."/>
        </authorList>
    </citation>
    <scope>NUCLEOTIDE SEQUENCE [LARGE SCALE GENOMIC DNA]</scope>
    <source>
        <strain evidence="1 2">2-80-2</strain>
    </source>
</reference>
<evidence type="ECO:0000313" key="2">
    <source>
        <dbReference type="Proteomes" id="UP000321578"/>
    </source>
</evidence>
<dbReference type="AlphaFoldDB" id="A0A5C6ZLG5"/>
<dbReference type="NCBIfam" id="TIGR02241">
    <property type="entry name" value="conserved hypothetical phage tail region protein"/>
    <property type="match status" value="1"/>
</dbReference>
<dbReference type="InterPro" id="IPR011747">
    <property type="entry name" value="CHP02241"/>
</dbReference>
<evidence type="ECO:0000313" key="1">
    <source>
        <dbReference type="EMBL" id="TXD91114.1"/>
    </source>
</evidence>
<protein>
    <submittedName>
        <fullName evidence="1">Phage tail protein</fullName>
    </submittedName>
</protein>
<dbReference type="GO" id="GO:0005198">
    <property type="term" value="F:structural molecule activity"/>
    <property type="evidence" value="ECO:0007669"/>
    <property type="project" value="InterPro"/>
</dbReference>
<comment type="caution">
    <text evidence="1">The sequence shown here is derived from an EMBL/GenBank/DDBJ whole genome shotgun (WGS) entry which is preliminary data.</text>
</comment>
<dbReference type="InterPro" id="IPR010667">
    <property type="entry name" value="Phage_T4_Gp19"/>
</dbReference>
<name>A0A5C6ZLG5_9FLAO</name>
<organism evidence="1 2">
    <name type="scientific">Subsaximicrobium wynnwilliamsii</name>
    <dbReference type="NCBI Taxonomy" id="291179"/>
    <lineage>
        <taxon>Bacteria</taxon>
        <taxon>Pseudomonadati</taxon>
        <taxon>Bacteroidota</taxon>
        <taxon>Flavobacteriia</taxon>
        <taxon>Flavobacteriales</taxon>
        <taxon>Flavobacteriaceae</taxon>
        <taxon>Subsaximicrobium</taxon>
    </lineage>
</organism>
<dbReference type="Pfam" id="PF06841">
    <property type="entry name" value="Phage_T4_gp19"/>
    <property type="match status" value="1"/>
</dbReference>
<dbReference type="PANTHER" id="PTHR38009:SF1">
    <property type="entry name" value="CONSERVED HYPOTHETICAL PHAGE TAIL PROTEIN"/>
    <property type="match status" value="1"/>
</dbReference>
<proteinExistence type="predicted"/>
<dbReference type="RefSeq" id="WP_147084576.1">
    <property type="nucleotide sequence ID" value="NZ_VORM01000003.1"/>
</dbReference>
<dbReference type="PANTHER" id="PTHR38009">
    <property type="entry name" value="CONSERVED HYPOTHETICAL PHAGE TAIL PROTEIN"/>
    <property type="match status" value="1"/>
</dbReference>
<keyword evidence="2" id="KW-1185">Reference proteome</keyword>
<accession>A0A5C6ZLG5</accession>
<dbReference type="Proteomes" id="UP000321578">
    <property type="component" value="Unassembled WGS sequence"/>
</dbReference>